<keyword evidence="1" id="KW-1277">Toxin-antitoxin system</keyword>
<sequence length="103" mass="12121">MFSIVIEKGAKDSLKKLPKKTRRIIVLKILELAEDPFPGGNKERPECPHPPAVYRLHVSRSFTIFYIIEHEESIVKVEKIMTIEKTHKEYSRRYVPQTIIFRS</sequence>
<organism evidence="2 3">
    <name type="scientific">Methanocalculus chunghsingensis</name>
    <dbReference type="NCBI Taxonomy" id="156457"/>
    <lineage>
        <taxon>Archaea</taxon>
        <taxon>Methanobacteriati</taxon>
        <taxon>Methanobacteriota</taxon>
        <taxon>Stenosarchaea group</taxon>
        <taxon>Methanomicrobia</taxon>
        <taxon>Methanomicrobiales</taxon>
        <taxon>Methanocalculaceae</taxon>
        <taxon>Methanocalculus</taxon>
    </lineage>
</organism>
<accession>A0A8J8B3J0</accession>
<dbReference type="SUPFAM" id="SSF143011">
    <property type="entry name" value="RelE-like"/>
    <property type="match status" value="1"/>
</dbReference>
<dbReference type="EMBL" id="JWHL01000002">
    <property type="protein sequence ID" value="MBR1368245.1"/>
    <property type="molecule type" value="Genomic_DNA"/>
</dbReference>
<dbReference type="Gene3D" id="3.30.2310.20">
    <property type="entry name" value="RelE-like"/>
    <property type="match status" value="1"/>
</dbReference>
<protein>
    <recommendedName>
        <fullName evidence="4">Type II toxin-antitoxin system RelE/ParE family toxin</fullName>
    </recommendedName>
</protein>
<gene>
    <name evidence="2" type="ORF">RJ53_01540</name>
</gene>
<dbReference type="PANTHER" id="PTHR38813:SF1">
    <property type="entry name" value="TOXIN RELE1-RELATED"/>
    <property type="match status" value="1"/>
</dbReference>
<reference evidence="2" key="1">
    <citation type="submission" date="2014-12" db="EMBL/GenBank/DDBJ databases">
        <authorList>
            <person name="Huang H.-H."/>
            <person name="Chen S.-C."/>
            <person name="Lai M.-C."/>
        </authorList>
    </citation>
    <scope>NUCLEOTIDE SEQUENCE</scope>
    <source>
        <strain evidence="2">K1F9705b</strain>
    </source>
</reference>
<dbReference type="InterPro" id="IPR052747">
    <property type="entry name" value="TA_system_RelE_toxin"/>
</dbReference>
<dbReference type="Pfam" id="PF05016">
    <property type="entry name" value="ParE_toxin"/>
    <property type="match status" value="1"/>
</dbReference>
<name>A0A8J8B3J0_9EURY</name>
<dbReference type="AlphaFoldDB" id="A0A8J8B3J0"/>
<evidence type="ECO:0000256" key="1">
    <source>
        <dbReference type="ARBA" id="ARBA00022649"/>
    </source>
</evidence>
<dbReference type="InterPro" id="IPR007712">
    <property type="entry name" value="RelE/ParE_toxin"/>
</dbReference>
<proteinExistence type="predicted"/>
<keyword evidence="3" id="KW-1185">Reference proteome</keyword>
<evidence type="ECO:0008006" key="4">
    <source>
        <dbReference type="Google" id="ProtNLM"/>
    </source>
</evidence>
<dbReference type="Proteomes" id="UP000730161">
    <property type="component" value="Unassembled WGS sequence"/>
</dbReference>
<dbReference type="OrthoDB" id="228407at2157"/>
<evidence type="ECO:0000313" key="3">
    <source>
        <dbReference type="Proteomes" id="UP000730161"/>
    </source>
</evidence>
<comment type="caution">
    <text evidence="2">The sequence shown here is derived from an EMBL/GenBank/DDBJ whole genome shotgun (WGS) entry which is preliminary data.</text>
</comment>
<evidence type="ECO:0000313" key="2">
    <source>
        <dbReference type="EMBL" id="MBR1368245.1"/>
    </source>
</evidence>
<dbReference type="PANTHER" id="PTHR38813">
    <property type="match status" value="1"/>
</dbReference>
<dbReference type="InterPro" id="IPR035093">
    <property type="entry name" value="RelE/ParE_toxin_dom_sf"/>
</dbReference>